<dbReference type="PANTHER" id="PTHR33164:SF99">
    <property type="entry name" value="MARR FAMILY REGULATORY PROTEIN"/>
    <property type="match status" value="1"/>
</dbReference>
<feature type="domain" description="HTH marR-type" evidence="1">
    <location>
        <begin position="17"/>
        <end position="153"/>
    </location>
</feature>
<dbReference type="InterPro" id="IPR036390">
    <property type="entry name" value="WH_DNA-bd_sf"/>
</dbReference>
<dbReference type="Proteomes" id="UP000184111">
    <property type="component" value="Unassembled WGS sequence"/>
</dbReference>
<organism evidence="2 3">
    <name type="scientific">Actinacidiphila paucisporea</name>
    <dbReference type="NCBI Taxonomy" id="310782"/>
    <lineage>
        <taxon>Bacteria</taxon>
        <taxon>Bacillati</taxon>
        <taxon>Actinomycetota</taxon>
        <taxon>Actinomycetes</taxon>
        <taxon>Kitasatosporales</taxon>
        <taxon>Streptomycetaceae</taxon>
        <taxon>Actinacidiphila</taxon>
    </lineage>
</organism>
<dbReference type="PRINTS" id="PR00598">
    <property type="entry name" value="HTHMARR"/>
</dbReference>
<dbReference type="Pfam" id="PF12802">
    <property type="entry name" value="MarR_2"/>
    <property type="match status" value="1"/>
</dbReference>
<dbReference type="SMART" id="SM00347">
    <property type="entry name" value="HTH_MARR"/>
    <property type="match status" value="1"/>
</dbReference>
<dbReference type="InterPro" id="IPR039422">
    <property type="entry name" value="MarR/SlyA-like"/>
</dbReference>
<gene>
    <name evidence="2" type="ORF">SAMN05216499_13434</name>
</gene>
<evidence type="ECO:0000259" key="1">
    <source>
        <dbReference type="PROSITE" id="PS50995"/>
    </source>
</evidence>
<dbReference type="PROSITE" id="PS50995">
    <property type="entry name" value="HTH_MARR_2"/>
    <property type="match status" value="1"/>
</dbReference>
<dbReference type="InterPro" id="IPR000835">
    <property type="entry name" value="HTH_MarR-typ"/>
</dbReference>
<dbReference type="InterPro" id="IPR036388">
    <property type="entry name" value="WH-like_DNA-bd_sf"/>
</dbReference>
<sequence length="155" mass="17504">MRMVKSDDRVQRMTATEEDFVRALGRVLVALPRAVEQDMAAARRLPLSEYTALMYLSEAPHRTMRMSELAAVSNLSLSGMSRIVGRLEQRGFVERTKCDEDGRGWNAVLTEAGLDALEDSWPIHLASVRRHVLDHIPEEDLTRLAEVMKRIADTA</sequence>
<keyword evidence="3" id="KW-1185">Reference proteome</keyword>
<dbReference type="GO" id="GO:0006950">
    <property type="term" value="P:response to stress"/>
    <property type="evidence" value="ECO:0007669"/>
    <property type="project" value="TreeGrafter"/>
</dbReference>
<name>A0A1M7QG16_9ACTN</name>
<accession>A0A1M7QG16</accession>
<dbReference type="PANTHER" id="PTHR33164">
    <property type="entry name" value="TRANSCRIPTIONAL REGULATOR, MARR FAMILY"/>
    <property type="match status" value="1"/>
</dbReference>
<dbReference type="EMBL" id="FRBI01000034">
    <property type="protein sequence ID" value="SHN30006.1"/>
    <property type="molecule type" value="Genomic_DNA"/>
</dbReference>
<protein>
    <submittedName>
        <fullName evidence="2">Transcriptional regulator, MarR family</fullName>
    </submittedName>
</protein>
<evidence type="ECO:0000313" key="2">
    <source>
        <dbReference type="EMBL" id="SHN30006.1"/>
    </source>
</evidence>
<evidence type="ECO:0000313" key="3">
    <source>
        <dbReference type="Proteomes" id="UP000184111"/>
    </source>
</evidence>
<reference evidence="2 3" key="1">
    <citation type="submission" date="2016-11" db="EMBL/GenBank/DDBJ databases">
        <authorList>
            <person name="Jaros S."/>
            <person name="Januszkiewicz K."/>
            <person name="Wedrychowicz H."/>
        </authorList>
    </citation>
    <scope>NUCLEOTIDE SEQUENCE [LARGE SCALE GENOMIC DNA]</scope>
    <source>
        <strain evidence="2 3">CGMCC 4.2025</strain>
    </source>
</reference>
<proteinExistence type="predicted"/>
<dbReference type="SUPFAM" id="SSF46785">
    <property type="entry name" value="Winged helix' DNA-binding domain"/>
    <property type="match status" value="1"/>
</dbReference>
<dbReference type="GO" id="GO:0003700">
    <property type="term" value="F:DNA-binding transcription factor activity"/>
    <property type="evidence" value="ECO:0007669"/>
    <property type="project" value="InterPro"/>
</dbReference>
<dbReference type="AlphaFoldDB" id="A0A1M7QG16"/>
<dbReference type="STRING" id="310782.SAMN05216499_13434"/>
<dbReference type="Gene3D" id="1.10.10.10">
    <property type="entry name" value="Winged helix-like DNA-binding domain superfamily/Winged helix DNA-binding domain"/>
    <property type="match status" value="1"/>
</dbReference>